<protein>
    <recommendedName>
        <fullName evidence="5">SGNH hydrolase-type esterase domain-containing protein</fullName>
    </recommendedName>
</protein>
<organism evidence="3 4">
    <name type="scientific">Fusarium kuroshium</name>
    <dbReference type="NCBI Taxonomy" id="2010991"/>
    <lineage>
        <taxon>Eukaryota</taxon>
        <taxon>Fungi</taxon>
        <taxon>Dikarya</taxon>
        <taxon>Ascomycota</taxon>
        <taxon>Pezizomycotina</taxon>
        <taxon>Sordariomycetes</taxon>
        <taxon>Hypocreomycetidae</taxon>
        <taxon>Hypocreales</taxon>
        <taxon>Nectriaceae</taxon>
        <taxon>Fusarium</taxon>
        <taxon>Fusarium solani species complex</taxon>
    </lineage>
</organism>
<dbReference type="OrthoDB" id="1600564at2759"/>
<dbReference type="InterPro" id="IPR001087">
    <property type="entry name" value="GDSL"/>
</dbReference>
<evidence type="ECO:0000313" key="4">
    <source>
        <dbReference type="Proteomes" id="UP000277212"/>
    </source>
</evidence>
<evidence type="ECO:0000256" key="2">
    <source>
        <dbReference type="SAM" id="SignalP"/>
    </source>
</evidence>
<dbReference type="AlphaFoldDB" id="A0A3M2RQI6"/>
<dbReference type="Proteomes" id="UP000277212">
    <property type="component" value="Unassembled WGS sequence"/>
</dbReference>
<gene>
    <name evidence="3" type="ORF">CDV36_012798</name>
</gene>
<feature type="signal peptide" evidence="2">
    <location>
        <begin position="1"/>
        <end position="16"/>
    </location>
</feature>
<dbReference type="Pfam" id="PF00657">
    <property type="entry name" value="Lipase_GDSL"/>
    <property type="match status" value="1"/>
</dbReference>
<dbReference type="PANTHER" id="PTHR45648:SF22">
    <property type="entry name" value="GDSL LIPASE_ACYLHYDROLASE FAMILY PROTEIN (AFU_ORTHOLOGUE AFUA_4G14700)"/>
    <property type="match status" value="1"/>
</dbReference>
<name>A0A3M2RQI6_9HYPO</name>
<dbReference type="SUPFAM" id="SSF52266">
    <property type="entry name" value="SGNH hydrolase"/>
    <property type="match status" value="1"/>
</dbReference>
<reference evidence="3 4" key="1">
    <citation type="submission" date="2017-06" db="EMBL/GenBank/DDBJ databases">
        <title>Comparative genomic analysis of Ambrosia Fusariam Clade fungi.</title>
        <authorList>
            <person name="Stajich J.E."/>
            <person name="Carrillo J."/>
            <person name="Kijimoto T."/>
            <person name="Eskalen A."/>
            <person name="O'Donnell K."/>
            <person name="Kasson M."/>
        </authorList>
    </citation>
    <scope>NUCLEOTIDE SEQUENCE [LARGE SCALE GENOMIC DNA]</scope>
    <source>
        <strain evidence="3">UCR3666</strain>
    </source>
</reference>
<dbReference type="GO" id="GO:0016788">
    <property type="term" value="F:hydrolase activity, acting on ester bonds"/>
    <property type="evidence" value="ECO:0007669"/>
    <property type="project" value="InterPro"/>
</dbReference>
<proteinExistence type="predicted"/>
<evidence type="ECO:0000256" key="1">
    <source>
        <dbReference type="ARBA" id="ARBA00022801"/>
    </source>
</evidence>
<dbReference type="PROSITE" id="PS51257">
    <property type="entry name" value="PROKAR_LIPOPROTEIN"/>
    <property type="match status" value="1"/>
</dbReference>
<keyword evidence="2" id="KW-0732">Signal</keyword>
<sequence>MKSVLVFASMVPFAATSCLHLQNLVNFGDSFSDENRLNYIYEHQTLPPAGTILPENGNTTTSGGYKWPRMVARKTRAKSFNYAVGGATCSNKIVEREFVLTPGKPFPSVLDEQVPAFKADLEFDELYGNRTADNTAYTVLIGGNDLTANGFLTDSNARGTNITSYVSCVWDVFDALYETGGRHFIAITPPAAERSPAYLIPEQGGRLDNPAWFNKTAYNMTDYNYKLMEYLTSAKTMLQYGVPFQLIVEKRWPGATFSFFDLHGLMTDMLKTPEEFIDAPVNITGHYRHCDIGEFLDCPVEKEARESFFWFDELHVSERVEEKVADEFIKLLTRESKYGKTYRSWA</sequence>
<dbReference type="CDD" id="cd01846">
    <property type="entry name" value="fatty_acyltransferase_like"/>
    <property type="match status" value="1"/>
</dbReference>
<dbReference type="EMBL" id="NKUJ01000332">
    <property type="protein sequence ID" value="RMJ07591.1"/>
    <property type="molecule type" value="Genomic_DNA"/>
</dbReference>
<comment type="caution">
    <text evidence="3">The sequence shown here is derived from an EMBL/GenBank/DDBJ whole genome shotgun (WGS) entry which is preliminary data.</text>
</comment>
<dbReference type="Gene3D" id="3.40.50.1110">
    <property type="entry name" value="SGNH hydrolase"/>
    <property type="match status" value="1"/>
</dbReference>
<dbReference type="InterPro" id="IPR051058">
    <property type="entry name" value="GDSL_Est/Lipase"/>
</dbReference>
<evidence type="ECO:0000313" key="3">
    <source>
        <dbReference type="EMBL" id="RMJ07591.1"/>
    </source>
</evidence>
<keyword evidence="1" id="KW-0378">Hydrolase</keyword>
<dbReference type="InterPro" id="IPR036514">
    <property type="entry name" value="SGNH_hydro_sf"/>
</dbReference>
<accession>A0A3M2RQI6</accession>
<dbReference type="PANTHER" id="PTHR45648">
    <property type="entry name" value="GDSL LIPASE/ACYLHYDROLASE FAMILY PROTEIN (AFU_ORTHOLOGUE AFUA_4G14700)"/>
    <property type="match status" value="1"/>
</dbReference>
<feature type="chain" id="PRO_5018290143" description="SGNH hydrolase-type esterase domain-containing protein" evidence="2">
    <location>
        <begin position="17"/>
        <end position="346"/>
    </location>
</feature>
<keyword evidence="4" id="KW-1185">Reference proteome</keyword>
<evidence type="ECO:0008006" key="5">
    <source>
        <dbReference type="Google" id="ProtNLM"/>
    </source>
</evidence>